<dbReference type="Gene3D" id="3.30.930.30">
    <property type="match status" value="1"/>
</dbReference>
<name>A0A375A9Q8_9GAMM</name>
<reference evidence="4 5" key="1">
    <citation type="submission" date="2016-09" db="EMBL/GenBank/DDBJ databases">
        <authorList>
            <person name="Reverchon S."/>
            <person name="Nasser W."/>
            <person name="Leonard S."/>
            <person name="Brochier C."/>
            <person name="Duprey A."/>
        </authorList>
    </citation>
    <scope>NUCLEOTIDE SEQUENCE [LARGE SCALE GENOMIC DNA]</scope>
    <source>
        <strain evidence="4 5">174/2</strain>
    </source>
</reference>
<evidence type="ECO:0000256" key="2">
    <source>
        <dbReference type="ARBA" id="ARBA00022971"/>
    </source>
</evidence>
<dbReference type="Proteomes" id="UP000294820">
    <property type="component" value="Chromosome 1"/>
</dbReference>
<evidence type="ECO:0000256" key="1">
    <source>
        <dbReference type="ARBA" id="ARBA00010873"/>
    </source>
</evidence>
<dbReference type="RefSeq" id="WP_067487132.1">
    <property type="nucleotide sequence ID" value="NZ_LT615367.1"/>
</dbReference>
<dbReference type="InterPro" id="IPR005053">
    <property type="entry name" value="MobA_MobL"/>
</dbReference>
<keyword evidence="2" id="KW-0184">Conjugation</keyword>
<dbReference type="NCBIfam" id="NF041496">
    <property type="entry name" value="MobQ"/>
    <property type="match status" value="1"/>
</dbReference>
<proteinExistence type="inferred from homology"/>
<dbReference type="EMBL" id="LT615367">
    <property type="protein sequence ID" value="SLM62783.1"/>
    <property type="molecule type" value="Genomic_DNA"/>
</dbReference>
<evidence type="ECO:0000313" key="5">
    <source>
        <dbReference type="Proteomes" id="UP000294820"/>
    </source>
</evidence>
<dbReference type="Pfam" id="PF03389">
    <property type="entry name" value="MobA_MobL"/>
    <property type="match status" value="1"/>
</dbReference>
<evidence type="ECO:0000259" key="3">
    <source>
        <dbReference type="Pfam" id="PF03389"/>
    </source>
</evidence>
<dbReference type="KEGG" id="daq:DAQ1742_01846"/>
<comment type="similarity">
    <text evidence="1">Belongs to the MobA/MobL family.</text>
</comment>
<dbReference type="AlphaFoldDB" id="A0A375A9Q8"/>
<keyword evidence="5" id="KW-1185">Reference proteome</keyword>
<organism evidence="4 5">
    <name type="scientific">Dickeya aquatica</name>
    <dbReference type="NCBI Taxonomy" id="1401087"/>
    <lineage>
        <taxon>Bacteria</taxon>
        <taxon>Pseudomonadati</taxon>
        <taxon>Pseudomonadota</taxon>
        <taxon>Gammaproteobacteria</taxon>
        <taxon>Enterobacterales</taxon>
        <taxon>Pectobacteriaceae</taxon>
        <taxon>Dickeya</taxon>
    </lineage>
</organism>
<feature type="domain" description="MobA/MobL protein" evidence="3">
    <location>
        <begin position="17"/>
        <end position="199"/>
    </location>
</feature>
<gene>
    <name evidence="4" type="ORF">DAQ1742_01846</name>
</gene>
<evidence type="ECO:0000313" key="4">
    <source>
        <dbReference type="EMBL" id="SLM62783.1"/>
    </source>
</evidence>
<protein>
    <submittedName>
        <fullName evidence="4">Conjugal transfer protein TraA</fullName>
    </submittedName>
</protein>
<sequence length="493" mass="56363">MAIFHLSFSMLKRSAGKSSCYLAAYNARERIEDMRTGDVYDYSYRSDLFHHCILAPEHTPFNIVENSAVLWNEIEKIEKRKDAQLSRYFDIAIPVELDNDAKIALVKNYCKRNFVSKGMIADISFHDLDGHNPHAHVMLTLREITPQGFGNKNRSWNEHDLMDEWRASWARMSNRALERTGSANRMDHRSLAAQREEAIALAKAAKETGRQDIANEQLARAVELNRPALTRIDRKSWHTKRAKALRAAEQVQAAHTKQAANDFRQLFNSDVGHLMIVNLNTFRIERLKAKPAKQHPIQRSPESAHLPELVVPERKRRFKPVQAKQRDMSLHYGVASKTEKPTLLRRKRKINLHKLYDFIKSFMSVLVKRPVQKAEKPIGSTAPKPTMPTVADPLQDAKILTDISLDEIMIDPVTKLKITRRQWDAIGTTSKSAEVSKPSEANYIYGPEEKLSTAPAASAMFPPLPATEKNKRITQANKILKQHSRSNKPKRDY</sequence>
<accession>A0A375A9Q8</accession>